<comment type="subcellular location">
    <subcellularLocation>
        <location evidence="1">Cell membrane</location>
        <topology evidence="1">Multi-pass membrane protein</topology>
    </subcellularLocation>
</comment>
<sequence>MKNILIMFRGTVISQIVAILGSLYLAKLYGANAYGIFGVFISITSIFSIINTLQLEKNVVTAKTIDKSKNWYAFLTFSSPLVAGLFLLVFYGLYKADLLQNIDTNVVLWSFLGSVFVALFVVNESFFIYRKKFKLLSNSKVLLTFINVALQVILFYKYQFYGLIYGYVISQCIIVLYFYVNNIKFVGFPVQNDIKNDLKANNTIIKFLLPGNAINAFAIHLMPIFIAAFFSEEQAGVYFFVTKLLTAPLFLISSSVSQVYFQKASELYHSKRTDILKMTKKIVKGNLLIMLFILLLINTVAMYFLEWYLDPEWENIRFFTLILSFLILARTSFNPISSLMIILNKNHISLWFNIYLFLVNIIAIYVGYVYADITIAVSILSLFGGVGYLVLLLYFLKLLKNLENV</sequence>
<feature type="transmembrane region" description="Helical" evidence="6">
    <location>
        <begin position="106"/>
        <end position="129"/>
    </location>
</feature>
<evidence type="ECO:0000256" key="3">
    <source>
        <dbReference type="ARBA" id="ARBA00022692"/>
    </source>
</evidence>
<protein>
    <submittedName>
        <fullName evidence="7">Oligosaccharide flippase family protein</fullName>
    </submittedName>
</protein>
<organism evidence="7 8">
    <name type="scientific">Asprobacillus argus</name>
    <dbReference type="NCBI Taxonomy" id="3076534"/>
    <lineage>
        <taxon>Bacteria</taxon>
        <taxon>Pseudomonadati</taxon>
        <taxon>Bacteroidota</taxon>
        <taxon>Flavobacteriia</taxon>
        <taxon>Flavobacteriales</taxon>
        <taxon>Flavobacteriaceae</taxon>
        <taxon>Asprobacillus</taxon>
    </lineage>
</organism>
<feature type="transmembrane region" description="Helical" evidence="6">
    <location>
        <begin position="31"/>
        <end position="50"/>
    </location>
</feature>
<evidence type="ECO:0000256" key="1">
    <source>
        <dbReference type="ARBA" id="ARBA00004651"/>
    </source>
</evidence>
<dbReference type="PANTHER" id="PTHR30250:SF11">
    <property type="entry name" value="O-ANTIGEN TRANSPORTER-RELATED"/>
    <property type="match status" value="1"/>
</dbReference>
<dbReference type="Proteomes" id="UP001257277">
    <property type="component" value="Unassembled WGS sequence"/>
</dbReference>
<gene>
    <name evidence="7" type="ORF">RQM59_13920</name>
</gene>
<feature type="transmembrane region" description="Helical" evidence="6">
    <location>
        <begin position="348"/>
        <end position="367"/>
    </location>
</feature>
<keyword evidence="2" id="KW-1003">Cell membrane</keyword>
<keyword evidence="4 6" id="KW-1133">Transmembrane helix</keyword>
<feature type="transmembrane region" description="Helical" evidence="6">
    <location>
        <begin position="236"/>
        <end position="261"/>
    </location>
</feature>
<dbReference type="InterPro" id="IPR050833">
    <property type="entry name" value="Poly_Biosynth_Transport"/>
</dbReference>
<reference evidence="7 8" key="1">
    <citation type="submission" date="2023-09" db="EMBL/GenBank/DDBJ databases">
        <title>Novel taxa isolated from Blanes Bay.</title>
        <authorList>
            <person name="Rey-Velasco X."/>
            <person name="Lucena T."/>
        </authorList>
    </citation>
    <scope>NUCLEOTIDE SEQUENCE [LARGE SCALE GENOMIC DNA]</scope>
    <source>
        <strain evidence="7 8">S356</strain>
    </source>
</reference>
<proteinExistence type="predicted"/>
<evidence type="ECO:0000256" key="6">
    <source>
        <dbReference type="SAM" id="Phobius"/>
    </source>
</evidence>
<feature type="transmembrane region" description="Helical" evidence="6">
    <location>
        <begin position="207"/>
        <end position="230"/>
    </location>
</feature>
<feature type="transmembrane region" description="Helical" evidence="6">
    <location>
        <begin position="164"/>
        <end position="186"/>
    </location>
</feature>
<feature type="transmembrane region" description="Helical" evidence="6">
    <location>
        <begin position="316"/>
        <end position="336"/>
    </location>
</feature>
<feature type="transmembrane region" description="Helical" evidence="6">
    <location>
        <begin position="7"/>
        <end position="25"/>
    </location>
</feature>
<comment type="caution">
    <text evidence="7">The sequence shown here is derived from an EMBL/GenBank/DDBJ whole genome shotgun (WGS) entry which is preliminary data.</text>
</comment>
<feature type="transmembrane region" description="Helical" evidence="6">
    <location>
        <begin position="282"/>
        <end position="304"/>
    </location>
</feature>
<keyword evidence="3 6" id="KW-0812">Transmembrane</keyword>
<dbReference type="Pfam" id="PF13440">
    <property type="entry name" value="Polysacc_synt_3"/>
    <property type="match status" value="1"/>
</dbReference>
<dbReference type="PANTHER" id="PTHR30250">
    <property type="entry name" value="PST FAMILY PREDICTED COLANIC ACID TRANSPORTER"/>
    <property type="match status" value="1"/>
</dbReference>
<evidence type="ECO:0000313" key="7">
    <source>
        <dbReference type="EMBL" id="MDT7833479.1"/>
    </source>
</evidence>
<evidence type="ECO:0000256" key="5">
    <source>
        <dbReference type="ARBA" id="ARBA00023136"/>
    </source>
</evidence>
<name>A0ABU3LIC2_9FLAO</name>
<feature type="transmembrane region" description="Helical" evidence="6">
    <location>
        <begin position="373"/>
        <end position="396"/>
    </location>
</feature>
<keyword evidence="8" id="KW-1185">Reference proteome</keyword>
<evidence type="ECO:0000313" key="8">
    <source>
        <dbReference type="Proteomes" id="UP001257277"/>
    </source>
</evidence>
<feature type="transmembrane region" description="Helical" evidence="6">
    <location>
        <begin position="141"/>
        <end position="158"/>
    </location>
</feature>
<evidence type="ECO:0000256" key="2">
    <source>
        <dbReference type="ARBA" id="ARBA00022475"/>
    </source>
</evidence>
<accession>A0ABU3LIC2</accession>
<dbReference type="EMBL" id="JAVTTO010000006">
    <property type="protein sequence ID" value="MDT7833479.1"/>
    <property type="molecule type" value="Genomic_DNA"/>
</dbReference>
<feature type="transmembrane region" description="Helical" evidence="6">
    <location>
        <begin position="71"/>
        <end position="94"/>
    </location>
</feature>
<keyword evidence="5 6" id="KW-0472">Membrane</keyword>
<evidence type="ECO:0000256" key="4">
    <source>
        <dbReference type="ARBA" id="ARBA00022989"/>
    </source>
</evidence>